<evidence type="ECO:0000256" key="3">
    <source>
        <dbReference type="ARBA" id="ARBA00022801"/>
    </source>
</evidence>
<keyword evidence="3 8" id="KW-0378">Hydrolase</keyword>
<comment type="caution">
    <text evidence="8">The sequence shown here is derived from an EMBL/GenBank/DDBJ whole genome shotgun (WGS) entry which is preliminary data.</text>
</comment>
<accession>A0ABV5HR38</accession>
<dbReference type="PANTHER" id="PTHR48098">
    <property type="entry name" value="ENTEROCHELIN ESTERASE-RELATED"/>
    <property type="match status" value="1"/>
</dbReference>
<keyword evidence="2" id="KW-0963">Cytoplasm</keyword>
<feature type="region of interest" description="Disordered" evidence="5">
    <location>
        <begin position="252"/>
        <end position="285"/>
    </location>
</feature>
<dbReference type="Gene3D" id="2.60.40.10">
    <property type="entry name" value="Immunoglobulins"/>
    <property type="match status" value="1"/>
</dbReference>
<evidence type="ECO:0000256" key="4">
    <source>
        <dbReference type="ARBA" id="ARBA00024201"/>
    </source>
</evidence>
<proteinExistence type="inferred from homology"/>
<keyword evidence="6" id="KW-0732">Signal</keyword>
<evidence type="ECO:0000313" key="9">
    <source>
        <dbReference type="Proteomes" id="UP001589645"/>
    </source>
</evidence>
<protein>
    <submittedName>
        <fullName evidence="8">Alpha/beta hydrolase-fold protein</fullName>
    </submittedName>
</protein>
<dbReference type="SUPFAM" id="SSF53474">
    <property type="entry name" value="alpha/beta-Hydrolases"/>
    <property type="match status" value="1"/>
</dbReference>
<evidence type="ECO:0000313" key="8">
    <source>
        <dbReference type="EMBL" id="MFB9136227.1"/>
    </source>
</evidence>
<organism evidence="8 9">
    <name type="scientific">Vibrio olivae</name>
    <dbReference type="NCBI Taxonomy" id="1243002"/>
    <lineage>
        <taxon>Bacteria</taxon>
        <taxon>Pseudomonadati</taxon>
        <taxon>Pseudomonadota</taxon>
        <taxon>Gammaproteobacteria</taxon>
        <taxon>Vibrionales</taxon>
        <taxon>Vibrionaceae</taxon>
        <taxon>Vibrio</taxon>
    </lineage>
</organism>
<name>A0ABV5HR38_9VIBR</name>
<evidence type="ECO:0000256" key="5">
    <source>
        <dbReference type="SAM" id="MobiDB-lite"/>
    </source>
</evidence>
<sequence>MKWFYGILGSILISYSLAAQAKTLLDKQYRDALHPSASFQVQKNHYYQLSFSAVEPLSSATLSHDSVTLASSLLTTGGLFGERFWTANNNDTLTIKFNSDSENHITLQVDEFELKDDQRVNPKQVIQSPLLRQVQTDSNASTSYDESWFWQQVGAQGGTPLVEPIDNDQVLMTFLWRGDDKNVRLLGAPYEGHAYLSKLENSTIWYQSYKVPNDTRLSYYLAPNSPQLKPAAGSRQAQRRAVLSRIQADPLNHGPLFASRGQSQPKASTLDLSHQDDTTADVHQQPKGQIQRFVFDSEILGNQHVIDLYTPNQAYPVNQYAPLVIAFDGLEYQQQIPTPTILDTLIDEGKIPPTRALFIHNLTPKSRAIELPANPDFAKMLAKELLPWLCQQKVCPSAENTLLLGSSFGGLAASYAALAYPTQFGKVLSLSGSYWWSAERFPNGFTDLIQPQFTHSVQFYLTAGRLETAPESDSILTTNRQFYHQLNTLGYSATLNEVAGGHDYFSWRSAIADGLIWLLSTDSQKNKL</sequence>
<dbReference type="GO" id="GO:0016787">
    <property type="term" value="F:hydrolase activity"/>
    <property type="evidence" value="ECO:0007669"/>
    <property type="project" value="UniProtKB-KW"/>
</dbReference>
<dbReference type="Gene3D" id="3.40.50.1820">
    <property type="entry name" value="alpha/beta hydrolase"/>
    <property type="match status" value="1"/>
</dbReference>
<comment type="similarity">
    <text evidence="4">Belongs to the Fes family.</text>
</comment>
<dbReference type="InterPro" id="IPR000801">
    <property type="entry name" value="Esterase-like"/>
</dbReference>
<dbReference type="EMBL" id="JBHMEP010000004">
    <property type="protein sequence ID" value="MFB9136227.1"/>
    <property type="molecule type" value="Genomic_DNA"/>
</dbReference>
<feature type="signal peptide" evidence="6">
    <location>
        <begin position="1"/>
        <end position="21"/>
    </location>
</feature>
<evidence type="ECO:0000259" key="7">
    <source>
        <dbReference type="Pfam" id="PF11806"/>
    </source>
</evidence>
<feature type="domain" description="Enterochelin esterase N-terminal" evidence="7">
    <location>
        <begin position="172"/>
        <end position="274"/>
    </location>
</feature>
<feature type="chain" id="PRO_5045690486" evidence="6">
    <location>
        <begin position="22"/>
        <end position="528"/>
    </location>
</feature>
<dbReference type="InterPro" id="IPR014756">
    <property type="entry name" value="Ig_E-set"/>
</dbReference>
<evidence type="ECO:0000256" key="6">
    <source>
        <dbReference type="SAM" id="SignalP"/>
    </source>
</evidence>
<evidence type="ECO:0000256" key="1">
    <source>
        <dbReference type="ARBA" id="ARBA00004496"/>
    </source>
</evidence>
<keyword evidence="9" id="KW-1185">Reference proteome</keyword>
<dbReference type="InterPro" id="IPR050583">
    <property type="entry name" value="Mycobacterial_A85_antigen"/>
</dbReference>
<gene>
    <name evidence="8" type="ORF">ACFFUV_14735</name>
</gene>
<feature type="compositionally biased region" description="Polar residues" evidence="5">
    <location>
        <begin position="260"/>
        <end position="272"/>
    </location>
</feature>
<dbReference type="SUPFAM" id="SSF81296">
    <property type="entry name" value="E set domains"/>
    <property type="match status" value="1"/>
</dbReference>
<dbReference type="Proteomes" id="UP001589645">
    <property type="component" value="Unassembled WGS sequence"/>
</dbReference>
<evidence type="ECO:0000256" key="2">
    <source>
        <dbReference type="ARBA" id="ARBA00022490"/>
    </source>
</evidence>
<dbReference type="RefSeq" id="WP_390194260.1">
    <property type="nucleotide sequence ID" value="NZ_JBHMEP010000004.1"/>
</dbReference>
<dbReference type="PANTHER" id="PTHR48098:SF3">
    <property type="entry name" value="IRON(III) ENTEROBACTIN ESTERASE"/>
    <property type="match status" value="1"/>
</dbReference>
<dbReference type="InterPro" id="IPR013783">
    <property type="entry name" value="Ig-like_fold"/>
</dbReference>
<reference evidence="8 9" key="1">
    <citation type="submission" date="2024-09" db="EMBL/GenBank/DDBJ databases">
        <authorList>
            <person name="Sun Q."/>
            <person name="Mori K."/>
        </authorList>
    </citation>
    <scope>NUCLEOTIDE SEQUENCE [LARGE SCALE GENOMIC DNA]</scope>
    <source>
        <strain evidence="8 9">CECT 8064</strain>
    </source>
</reference>
<dbReference type="InterPro" id="IPR021764">
    <property type="entry name" value="Enterochelin_esterase_N"/>
</dbReference>
<comment type="subcellular location">
    <subcellularLocation>
        <location evidence="1">Cytoplasm</location>
    </subcellularLocation>
</comment>
<dbReference type="Pfam" id="PF00756">
    <property type="entry name" value="Esterase"/>
    <property type="match status" value="1"/>
</dbReference>
<dbReference type="Pfam" id="PF11806">
    <property type="entry name" value="Enterochelin_N"/>
    <property type="match status" value="1"/>
</dbReference>
<dbReference type="InterPro" id="IPR029058">
    <property type="entry name" value="AB_hydrolase_fold"/>
</dbReference>